<dbReference type="InterPro" id="IPR002913">
    <property type="entry name" value="START_lipid-bd_dom"/>
</dbReference>
<protein>
    <submittedName>
        <fullName evidence="14">Uncharacterized protein</fullName>
    </submittedName>
</protein>
<evidence type="ECO:0000256" key="11">
    <source>
        <dbReference type="SAM" id="MobiDB-lite"/>
    </source>
</evidence>
<proteinExistence type="inferred from homology"/>
<dbReference type="InterPro" id="IPR057993">
    <property type="entry name" value="HD-Zip_IV_C"/>
</dbReference>
<dbReference type="OrthoDB" id="1641815at2759"/>
<evidence type="ECO:0000256" key="3">
    <source>
        <dbReference type="ARBA" id="ARBA00023015"/>
    </source>
</evidence>
<dbReference type="InterPro" id="IPR001356">
    <property type="entry name" value="HD"/>
</dbReference>
<dbReference type="CDD" id="cd00086">
    <property type="entry name" value="homeodomain"/>
    <property type="match status" value="1"/>
</dbReference>
<dbReference type="EMBL" id="JAKOGI010000028">
    <property type="protein sequence ID" value="KAJ8448691.1"/>
    <property type="molecule type" value="Genomic_DNA"/>
</dbReference>
<feature type="compositionally biased region" description="Basic residues" evidence="11">
    <location>
        <begin position="52"/>
        <end position="62"/>
    </location>
</feature>
<name>A0A9Q1KQ11_9CARY</name>
<dbReference type="AlphaFoldDB" id="A0A9Q1KQ11"/>
<dbReference type="SUPFAM" id="SSF55961">
    <property type="entry name" value="Bet v1-like"/>
    <property type="match status" value="2"/>
</dbReference>
<dbReference type="SMART" id="SM00234">
    <property type="entry name" value="START"/>
    <property type="match status" value="1"/>
</dbReference>
<dbReference type="PROSITE" id="PS50848">
    <property type="entry name" value="START"/>
    <property type="match status" value="1"/>
</dbReference>
<comment type="caution">
    <text evidence="14">The sequence shown here is derived from an EMBL/GenBank/DDBJ whole genome shotgun (WGS) entry which is preliminary data.</text>
</comment>
<organism evidence="14 15">
    <name type="scientific">Carnegiea gigantea</name>
    <dbReference type="NCBI Taxonomy" id="171969"/>
    <lineage>
        <taxon>Eukaryota</taxon>
        <taxon>Viridiplantae</taxon>
        <taxon>Streptophyta</taxon>
        <taxon>Embryophyta</taxon>
        <taxon>Tracheophyta</taxon>
        <taxon>Spermatophyta</taxon>
        <taxon>Magnoliopsida</taxon>
        <taxon>eudicotyledons</taxon>
        <taxon>Gunneridae</taxon>
        <taxon>Pentapetalae</taxon>
        <taxon>Caryophyllales</taxon>
        <taxon>Cactineae</taxon>
        <taxon>Cactaceae</taxon>
        <taxon>Cactoideae</taxon>
        <taxon>Echinocereeae</taxon>
        <taxon>Carnegiea</taxon>
    </lineage>
</organism>
<dbReference type="Pfam" id="PF01852">
    <property type="entry name" value="START"/>
    <property type="match status" value="1"/>
</dbReference>
<keyword evidence="8 9" id="KW-0539">Nucleus</keyword>
<evidence type="ECO:0000259" key="13">
    <source>
        <dbReference type="PROSITE" id="PS50848"/>
    </source>
</evidence>
<dbReference type="SUPFAM" id="SSF46689">
    <property type="entry name" value="Homeodomain-like"/>
    <property type="match status" value="1"/>
</dbReference>
<dbReference type="GO" id="GO:0003677">
    <property type="term" value="F:DNA binding"/>
    <property type="evidence" value="ECO:0007669"/>
    <property type="project" value="UniProtKB-UniRule"/>
</dbReference>
<feature type="compositionally biased region" description="Basic and acidic residues" evidence="11">
    <location>
        <begin position="12"/>
        <end position="27"/>
    </location>
</feature>
<evidence type="ECO:0000259" key="12">
    <source>
        <dbReference type="PROSITE" id="PS50071"/>
    </source>
</evidence>
<dbReference type="SMART" id="SM00389">
    <property type="entry name" value="HOX"/>
    <property type="match status" value="1"/>
</dbReference>
<dbReference type="GO" id="GO:0008289">
    <property type="term" value="F:lipid binding"/>
    <property type="evidence" value="ECO:0007669"/>
    <property type="project" value="InterPro"/>
</dbReference>
<feature type="DNA-binding region" description="Homeobox" evidence="9">
    <location>
        <begin position="54"/>
        <end position="113"/>
    </location>
</feature>
<dbReference type="CDD" id="cd08875">
    <property type="entry name" value="START_ArGLABRA2_like"/>
    <property type="match status" value="1"/>
</dbReference>
<comment type="similarity">
    <text evidence="2">Belongs to the HD-ZIP homeobox family. Class IV subfamily.</text>
</comment>
<sequence>MEGQDEMGFYGDHFDPDNIMGKEREDSGSGNYDTVSVEDLPEGTSTENNNKSARRKRYHRHTPQQTQELENFFKNCAHPDEKQRLELGRRLGLESRQVKFWFQNRRTQLKNIAMKDVLRNPLCQNCGGAAMVGEVSTNNHQLRIENARLREELTRVCALAEKFLDKPISDMVNPISSLASNSNLELSMGRGGVNGMMGSPSPLPMGLNLENGVSGSSVIQAFNLENGVSGSSIITASRNGSISSEYEKTVFMQAAMAAMDELLAMAQTDSPLWLKGLDDGREVLSHNEYVKKLSPFVGMKPAGFITDATRETGSVFITSLELVETMMVPTRWQEVFPCVISKTNTVEVLFSSAGGTRDGELQLFGPHAVQMFFQMNAEFVFPSPFIPPRQQKILRFCKQHSEDMWAVVDVSVDTIRESSFSGSSVKWRRLPSGCIVQDVGNGYSLVTWIEHIEYDENCIHQLYRPLLRSGKAFGAQRYLATLQREREYAAIFMSSSPDNNAAAGVTQEGKRSILKLMRRLSGNFCSGLCASTLHQWEKLHVGGLAADVCVMTRVSINEPGEPSGVVLSASTSVWMPISRQQVFVFLRDEKLRGKWDILANGVPMEVIAQLSKSQDGSNCISLFSPPGAPPREGNMLILQESWTNQTGSFIVYAPVDSASMGSVMRGGDSDYLALLPSGFAIADGGPHPNMPSFTSNGVGTASVLTLGFQILASSLPTAKLTMESINTVNNLLSCTIQKIRDSLGVN</sequence>
<reference evidence="14" key="1">
    <citation type="submission" date="2022-04" db="EMBL/GenBank/DDBJ databases">
        <title>Carnegiea gigantea Genome sequencing and assembly v2.</title>
        <authorList>
            <person name="Copetti D."/>
            <person name="Sanderson M.J."/>
            <person name="Burquez A."/>
            <person name="Wojciechowski M.F."/>
        </authorList>
    </citation>
    <scope>NUCLEOTIDE SEQUENCE</scope>
    <source>
        <strain evidence="14">SGP5-SGP5p</strain>
        <tissue evidence="14">Aerial part</tissue>
    </source>
</reference>
<feature type="region of interest" description="Disordered" evidence="11">
    <location>
        <begin position="1"/>
        <end position="65"/>
    </location>
</feature>
<dbReference type="InterPro" id="IPR009057">
    <property type="entry name" value="Homeodomain-like_sf"/>
</dbReference>
<evidence type="ECO:0000256" key="4">
    <source>
        <dbReference type="ARBA" id="ARBA00023054"/>
    </source>
</evidence>
<keyword evidence="15" id="KW-1185">Reference proteome</keyword>
<evidence type="ECO:0000256" key="2">
    <source>
        <dbReference type="ARBA" id="ARBA00006789"/>
    </source>
</evidence>
<keyword evidence="5 9" id="KW-0238">DNA-binding</keyword>
<dbReference type="FunFam" id="1.10.10.60:FF:000229">
    <property type="entry name" value="Homeobox-leucine zipper protein HDG1"/>
    <property type="match status" value="1"/>
</dbReference>
<dbReference type="Pfam" id="PF25797">
    <property type="entry name" value="PDF2_C"/>
    <property type="match status" value="1"/>
</dbReference>
<comment type="subcellular location">
    <subcellularLocation>
        <location evidence="1 9 10">Nucleus</location>
    </subcellularLocation>
</comment>
<dbReference type="PANTHER" id="PTHR45654:SF5">
    <property type="entry name" value="HOMEOBOX-LEUCINE ZIPPER PROTEIN ANTHOCYANINLESS 2-RELATED"/>
    <property type="match status" value="1"/>
</dbReference>
<keyword evidence="4" id="KW-0175">Coiled coil</keyword>
<evidence type="ECO:0000256" key="9">
    <source>
        <dbReference type="PROSITE-ProRule" id="PRU00108"/>
    </source>
</evidence>
<dbReference type="InterPro" id="IPR042160">
    <property type="entry name" value="HD-Zip_IV"/>
</dbReference>
<evidence type="ECO:0000256" key="1">
    <source>
        <dbReference type="ARBA" id="ARBA00004123"/>
    </source>
</evidence>
<keyword evidence="3" id="KW-0805">Transcription regulation</keyword>
<evidence type="ECO:0000313" key="14">
    <source>
        <dbReference type="EMBL" id="KAJ8448691.1"/>
    </source>
</evidence>
<dbReference type="PANTHER" id="PTHR45654">
    <property type="entry name" value="HOMEOBOX-LEUCINE ZIPPER PROTEIN MERISTEM L1"/>
    <property type="match status" value="1"/>
</dbReference>
<dbReference type="Gene3D" id="1.10.10.60">
    <property type="entry name" value="Homeodomain-like"/>
    <property type="match status" value="1"/>
</dbReference>
<keyword evidence="6 9" id="KW-0371">Homeobox</keyword>
<dbReference type="Pfam" id="PF00046">
    <property type="entry name" value="Homeodomain"/>
    <property type="match status" value="1"/>
</dbReference>
<dbReference type="Proteomes" id="UP001153076">
    <property type="component" value="Unassembled WGS sequence"/>
</dbReference>
<evidence type="ECO:0000256" key="10">
    <source>
        <dbReference type="RuleBase" id="RU000682"/>
    </source>
</evidence>
<feature type="domain" description="START" evidence="13">
    <location>
        <begin position="244"/>
        <end position="491"/>
    </location>
</feature>
<feature type="domain" description="Homeobox" evidence="12">
    <location>
        <begin position="52"/>
        <end position="112"/>
    </location>
</feature>
<dbReference type="GO" id="GO:0005634">
    <property type="term" value="C:nucleus"/>
    <property type="evidence" value="ECO:0007669"/>
    <property type="project" value="UniProtKB-SubCell"/>
</dbReference>
<evidence type="ECO:0000256" key="5">
    <source>
        <dbReference type="ARBA" id="ARBA00023125"/>
    </source>
</evidence>
<evidence type="ECO:0000313" key="15">
    <source>
        <dbReference type="Proteomes" id="UP001153076"/>
    </source>
</evidence>
<dbReference type="PROSITE" id="PS50071">
    <property type="entry name" value="HOMEOBOX_2"/>
    <property type="match status" value="1"/>
</dbReference>
<evidence type="ECO:0000256" key="7">
    <source>
        <dbReference type="ARBA" id="ARBA00023163"/>
    </source>
</evidence>
<evidence type="ECO:0000256" key="6">
    <source>
        <dbReference type="ARBA" id="ARBA00023155"/>
    </source>
</evidence>
<accession>A0A9Q1KQ11</accession>
<keyword evidence="7" id="KW-0804">Transcription</keyword>
<gene>
    <name evidence="14" type="ORF">Cgig2_010578</name>
</gene>
<evidence type="ECO:0000256" key="8">
    <source>
        <dbReference type="ARBA" id="ARBA00023242"/>
    </source>
</evidence>